<feature type="compositionally biased region" description="Basic and acidic residues" evidence="2">
    <location>
        <begin position="520"/>
        <end position="531"/>
    </location>
</feature>
<sequence length="531" mass="59278">MNIVDILIGFVGGGAIGGGALYAFQQGKIREALEKYEKIQAALGQTEAELKDTKGQLKLLDLSEERIRNIEATHREEVAKLQKELEDSQGRLQEAASATPDQAVEVAYKTQIQQLQQEYEAKIEELRQSYQSQIQEMMDGKQGEMEALGQSQQTQILELENGYQSQIQQREQGYQRQLLELENARQAVVDDRTTEIVEPWDDFPDHPSAEIATTAEDFISEPEFAPETAAFGSFETMVETPVSESEMSPFDGFVTEETVVLEPEFAPETLVETPVSESEMSPFDGFVTEETVVLEPEFTPEMLVETPVSEPEFAPEMSPFDGFVTEETVVLEPEFTPEMEVFGGFETLEGHLELEPEFAPAMETFDGLNAREETLVSPEMTIVEDSPVIEEQAISNLEISAAEMEFLNALQLEEETRTISSLEELSGNAEKFADAQNSLDDLFADVADSNSSELFDPFAEETPKVEAKSKNGSSVLSNQEEPDFFSMWDDQEMGNLESLPSDEELPLDDLFSDDLFSDGDNSKTTKLESHQ</sequence>
<evidence type="ECO:0000313" key="4">
    <source>
        <dbReference type="EMBL" id="GAL91148.1"/>
    </source>
</evidence>
<evidence type="ECO:0000256" key="1">
    <source>
        <dbReference type="SAM" id="Coils"/>
    </source>
</evidence>
<keyword evidence="3" id="KW-0812">Transmembrane</keyword>
<keyword evidence="3" id="KW-0472">Membrane</keyword>
<reference evidence="5" key="1">
    <citation type="journal article" date="2015" name="Genome">
        <title>Whole Genome Sequence of the Non-Microcystin-Producing Microcystis aeruginosa Strain NIES-44.</title>
        <authorList>
            <person name="Okano K."/>
            <person name="Miyata N."/>
            <person name="Ozaki Y."/>
        </authorList>
    </citation>
    <scope>NUCLEOTIDE SEQUENCE [LARGE SCALE GENOMIC DNA]</scope>
    <source>
        <strain evidence="5">NIES-44</strain>
    </source>
</reference>
<name>A0A0A1VNW5_MICAE</name>
<gene>
    <name evidence="4" type="ORF">N44_00003</name>
</gene>
<feature type="compositionally biased region" description="Acidic residues" evidence="2">
    <location>
        <begin position="500"/>
        <end position="517"/>
    </location>
</feature>
<protein>
    <submittedName>
        <fullName evidence="4">Uncharacterized protein</fullName>
    </submittedName>
</protein>
<keyword evidence="1" id="KW-0175">Coiled coil</keyword>
<dbReference type="AlphaFoldDB" id="A0A0A1VNW5"/>
<evidence type="ECO:0000256" key="2">
    <source>
        <dbReference type="SAM" id="MobiDB-lite"/>
    </source>
</evidence>
<feature type="compositionally biased region" description="Polar residues" evidence="2">
    <location>
        <begin position="470"/>
        <end position="479"/>
    </location>
</feature>
<proteinExistence type="predicted"/>
<feature type="coiled-coil region" evidence="1">
    <location>
        <begin position="29"/>
        <end position="136"/>
    </location>
</feature>
<dbReference type="RefSeq" id="WP_045356000.1">
    <property type="nucleotide sequence ID" value="NZ_BBPA01000001.1"/>
</dbReference>
<feature type="region of interest" description="Disordered" evidence="2">
    <location>
        <begin position="461"/>
        <end position="531"/>
    </location>
</feature>
<dbReference type="EMBL" id="BBPA01000001">
    <property type="protein sequence ID" value="GAL91148.1"/>
    <property type="molecule type" value="Genomic_DNA"/>
</dbReference>
<accession>A0A0A1VNW5</accession>
<feature type="transmembrane region" description="Helical" evidence="3">
    <location>
        <begin position="6"/>
        <end position="24"/>
    </location>
</feature>
<evidence type="ECO:0000256" key="3">
    <source>
        <dbReference type="SAM" id="Phobius"/>
    </source>
</evidence>
<organism evidence="4 5">
    <name type="scientific">Microcystis aeruginosa NIES-44</name>
    <dbReference type="NCBI Taxonomy" id="449439"/>
    <lineage>
        <taxon>Bacteria</taxon>
        <taxon>Bacillati</taxon>
        <taxon>Cyanobacteriota</taxon>
        <taxon>Cyanophyceae</taxon>
        <taxon>Oscillatoriophycideae</taxon>
        <taxon>Chroococcales</taxon>
        <taxon>Microcystaceae</taxon>
        <taxon>Microcystis</taxon>
    </lineage>
</organism>
<dbReference type="Proteomes" id="UP000030321">
    <property type="component" value="Unassembled WGS sequence"/>
</dbReference>
<comment type="caution">
    <text evidence="4">The sequence shown here is derived from an EMBL/GenBank/DDBJ whole genome shotgun (WGS) entry which is preliminary data.</text>
</comment>
<evidence type="ECO:0000313" key="5">
    <source>
        <dbReference type="Proteomes" id="UP000030321"/>
    </source>
</evidence>
<keyword evidence="3" id="KW-1133">Transmembrane helix</keyword>